<name>A0A5J9V6Z0_9POAL</name>
<evidence type="ECO:0000313" key="8">
    <source>
        <dbReference type="Proteomes" id="UP000324897"/>
    </source>
</evidence>
<dbReference type="PROSITE" id="PS01095">
    <property type="entry name" value="GH18_1"/>
    <property type="match status" value="1"/>
</dbReference>
<dbReference type="Gene3D" id="3.20.20.80">
    <property type="entry name" value="Glycosidases"/>
    <property type="match status" value="1"/>
</dbReference>
<feature type="domain" description="GH18" evidence="6">
    <location>
        <begin position="35"/>
        <end position="309"/>
    </location>
</feature>
<evidence type="ECO:0000256" key="1">
    <source>
        <dbReference type="ARBA" id="ARBA00022801"/>
    </source>
</evidence>
<accession>A0A5J9V6Z0</accession>
<evidence type="ECO:0000256" key="4">
    <source>
        <dbReference type="SAM" id="MobiDB-lite"/>
    </source>
</evidence>
<feature type="compositionally biased region" description="Basic and acidic residues" evidence="4">
    <location>
        <begin position="491"/>
        <end position="501"/>
    </location>
</feature>
<dbReference type="Pfam" id="PF00704">
    <property type="entry name" value="Glyco_hydro_18"/>
    <property type="match status" value="1"/>
</dbReference>
<keyword evidence="2 3" id="KW-0326">Glycosidase</keyword>
<feature type="signal peptide" evidence="5">
    <location>
        <begin position="1"/>
        <end position="23"/>
    </location>
</feature>
<dbReference type="CDD" id="cd06544">
    <property type="entry name" value="GH18_narbonin"/>
    <property type="match status" value="1"/>
</dbReference>
<keyword evidence="8" id="KW-1185">Reference proteome</keyword>
<dbReference type="InterPro" id="IPR017853">
    <property type="entry name" value="GH"/>
</dbReference>
<evidence type="ECO:0000256" key="3">
    <source>
        <dbReference type="RuleBase" id="RU000489"/>
    </source>
</evidence>
<dbReference type="InterPro" id="IPR000677">
    <property type="entry name" value="Chitinase-like"/>
</dbReference>
<comment type="caution">
    <text evidence="7">The sequence shown here is derived from an EMBL/GenBank/DDBJ whole genome shotgun (WGS) entry which is preliminary data.</text>
</comment>
<dbReference type="AlphaFoldDB" id="A0A5J9V6Z0"/>
<feature type="non-terminal residue" evidence="7">
    <location>
        <position position="1"/>
    </location>
</feature>
<evidence type="ECO:0000313" key="7">
    <source>
        <dbReference type="EMBL" id="TVU31060.1"/>
    </source>
</evidence>
<evidence type="ECO:0000256" key="5">
    <source>
        <dbReference type="SAM" id="SignalP"/>
    </source>
</evidence>
<dbReference type="SUPFAM" id="SSF51445">
    <property type="entry name" value="(Trans)glycosidases"/>
    <property type="match status" value="1"/>
</dbReference>
<feature type="region of interest" description="Disordered" evidence="4">
    <location>
        <begin position="488"/>
        <end position="521"/>
    </location>
</feature>
<keyword evidence="5" id="KW-0732">Signal</keyword>
<dbReference type="Proteomes" id="UP000324897">
    <property type="component" value="Chromosome 1"/>
</dbReference>
<keyword evidence="1 3" id="KW-0378">Hydrolase</keyword>
<dbReference type="GO" id="GO:0005975">
    <property type="term" value="P:carbohydrate metabolic process"/>
    <property type="evidence" value="ECO:0007669"/>
    <property type="project" value="InterPro"/>
</dbReference>
<dbReference type="Gramene" id="TVU31060">
    <property type="protein sequence ID" value="TVU31060"/>
    <property type="gene ID" value="EJB05_22727"/>
</dbReference>
<dbReference type="PANTHER" id="PTHR46476">
    <property type="entry name" value="CHITINASE 2-LIKE"/>
    <property type="match status" value="1"/>
</dbReference>
<reference evidence="7 8" key="1">
    <citation type="journal article" date="2019" name="Sci. Rep.">
        <title>A high-quality genome of Eragrostis curvula grass provides insights into Poaceae evolution and supports new strategies to enhance forage quality.</title>
        <authorList>
            <person name="Carballo J."/>
            <person name="Santos B.A.C.M."/>
            <person name="Zappacosta D."/>
            <person name="Garbus I."/>
            <person name="Selva J.P."/>
            <person name="Gallo C.A."/>
            <person name="Diaz A."/>
            <person name="Albertini E."/>
            <person name="Caccamo M."/>
            <person name="Echenique V."/>
        </authorList>
    </citation>
    <scope>NUCLEOTIDE SEQUENCE [LARGE SCALE GENOMIC DNA]</scope>
    <source>
        <strain evidence="8">cv. Victoria</strain>
        <tissue evidence="7">Leaf</tissue>
    </source>
</reference>
<dbReference type="PRINTS" id="PR00551">
    <property type="entry name" value="2SGLOBULIN"/>
</dbReference>
<dbReference type="PANTHER" id="PTHR46476:SF13">
    <property type="entry name" value="2, PUTATIVE, EXPRESSED-RELATED"/>
    <property type="match status" value="1"/>
</dbReference>
<dbReference type="InterPro" id="IPR001223">
    <property type="entry name" value="Glyco_hydro18_cat"/>
</dbReference>
<protein>
    <recommendedName>
        <fullName evidence="6">GH18 domain-containing protein</fullName>
    </recommendedName>
</protein>
<dbReference type="EMBL" id="RWGY01000011">
    <property type="protein sequence ID" value="TVU31060.1"/>
    <property type="molecule type" value="Genomic_DNA"/>
</dbReference>
<dbReference type="GO" id="GO:0004553">
    <property type="term" value="F:hydrolase activity, hydrolyzing O-glycosyl compounds"/>
    <property type="evidence" value="ECO:0007669"/>
    <property type="project" value="InterPro"/>
</dbReference>
<organism evidence="7 8">
    <name type="scientific">Eragrostis curvula</name>
    <name type="common">weeping love grass</name>
    <dbReference type="NCBI Taxonomy" id="38414"/>
    <lineage>
        <taxon>Eukaryota</taxon>
        <taxon>Viridiplantae</taxon>
        <taxon>Streptophyta</taxon>
        <taxon>Embryophyta</taxon>
        <taxon>Tracheophyta</taxon>
        <taxon>Spermatophyta</taxon>
        <taxon>Magnoliopsida</taxon>
        <taxon>Liliopsida</taxon>
        <taxon>Poales</taxon>
        <taxon>Poaceae</taxon>
        <taxon>PACMAD clade</taxon>
        <taxon>Chloridoideae</taxon>
        <taxon>Eragrostideae</taxon>
        <taxon>Eragrostidinae</taxon>
        <taxon>Eragrostis</taxon>
    </lineage>
</organism>
<gene>
    <name evidence="7" type="ORF">EJB05_22727</name>
</gene>
<sequence>MGSSNKLIRAALLLPALLLAVHAPTMAAAAGGNSNLFRDYIGALFNGVKFSDVPINPNVRFDFILAFVIDYTTATEPPSPTNGQFNIFWQNTVLTPAAVAAAKQSNPNVRVAVSLGGATVNDRPVFFNITSVDSWVANAVTSLTSIIQQYNLDGIDIDYEQFQVDPDTFAECVGRLVTTLKSSGVIKFASIAPFDNADVQRHYQALWAKYGAVIDYVNFQFYAYSASTTVDQYVQFFDNQIANYPGGNILASFTTAPTTTSVSINTSLTACQTLQSQGKLYGIFIWAADHSRSQGFKYDTQAQALLANAGTGKARGQNGICMEKGGDVLEEFARVGGDVRSSRSLRKRGSGSALLVIGELVGGLVDGRDLGHVDGELVELGRPGVPFLAAVHRPERLPHGAVALEPGPERDLPHPVSLPDPAFGLAVGELVPERAAGRVPEPVERHPGRLHVPRAELEAALQLVQHAAPARVDAEVLERQLEVGQVGAHPGAEDAGEHDGGEEPELLGHGQGQGPQRGDVGAERLAGDHHELLGEGHPHAAAVVLLLRHARVALVVRAAVGAHRVDQLVLGAGTVGAAVGEEDSGAADAEQRVGHQHRTVVAHVRVQGDVLRAHHQRVRVAVHLPCDQRRQLNNQHPGYLVSQIAGIQFQISFQLL</sequence>
<dbReference type="PROSITE" id="PS51910">
    <property type="entry name" value="GH18_2"/>
    <property type="match status" value="1"/>
</dbReference>
<evidence type="ECO:0000259" key="6">
    <source>
        <dbReference type="PROSITE" id="PS51910"/>
    </source>
</evidence>
<dbReference type="OrthoDB" id="3012298at2759"/>
<proteinExistence type="predicted"/>
<evidence type="ECO:0000256" key="2">
    <source>
        <dbReference type="ARBA" id="ARBA00023295"/>
    </source>
</evidence>
<dbReference type="InterPro" id="IPR001579">
    <property type="entry name" value="Glyco_hydro_18_chit_AS"/>
</dbReference>
<feature type="chain" id="PRO_5023854045" description="GH18 domain-containing protein" evidence="5">
    <location>
        <begin position="24"/>
        <end position="656"/>
    </location>
</feature>